<feature type="domain" description="Methyltransferase type 11" evidence="2">
    <location>
        <begin position="41"/>
        <end position="134"/>
    </location>
</feature>
<dbReference type="PANTHER" id="PTHR43861:SF3">
    <property type="entry name" value="PUTATIVE (AFU_ORTHOLOGUE AFUA_2G14390)-RELATED"/>
    <property type="match status" value="1"/>
</dbReference>
<dbReference type="CDD" id="cd02440">
    <property type="entry name" value="AdoMet_MTases"/>
    <property type="match status" value="1"/>
</dbReference>
<dbReference type="RefSeq" id="WP_064628403.1">
    <property type="nucleotide sequence ID" value="NZ_LQYE01000003.1"/>
</dbReference>
<keyword evidence="1" id="KW-0808">Transferase</keyword>
<reference evidence="3 4" key="1">
    <citation type="submission" date="2016-01" db="EMBL/GenBank/DDBJ databases">
        <title>Mycobacterium immunogenum strain CD11_6 genome sequencing and assembly.</title>
        <authorList>
            <person name="Kaur G."/>
            <person name="Nair G.R."/>
            <person name="Mayilraj S."/>
        </authorList>
    </citation>
    <scope>NUCLEOTIDE SEQUENCE [LARGE SCALE GENOMIC DNA]</scope>
    <source>
        <strain evidence="3 4">CD11-6</strain>
    </source>
</reference>
<evidence type="ECO:0000259" key="2">
    <source>
        <dbReference type="Pfam" id="PF08241"/>
    </source>
</evidence>
<dbReference type="GO" id="GO:0008757">
    <property type="term" value="F:S-adenosylmethionine-dependent methyltransferase activity"/>
    <property type="evidence" value="ECO:0007669"/>
    <property type="project" value="InterPro"/>
</dbReference>
<evidence type="ECO:0000313" key="4">
    <source>
        <dbReference type="Proteomes" id="UP000186919"/>
    </source>
</evidence>
<accession>A0A179VCW1</accession>
<proteinExistence type="predicted"/>
<dbReference type="Pfam" id="PF08241">
    <property type="entry name" value="Methyltransf_11"/>
    <property type="match status" value="1"/>
</dbReference>
<evidence type="ECO:0000256" key="1">
    <source>
        <dbReference type="ARBA" id="ARBA00022679"/>
    </source>
</evidence>
<dbReference type="InterPro" id="IPR029063">
    <property type="entry name" value="SAM-dependent_MTases_sf"/>
</dbReference>
<name>A0A179VCW1_9MYCO</name>
<dbReference type="SUPFAM" id="SSF53335">
    <property type="entry name" value="S-adenosyl-L-methionine-dependent methyltransferases"/>
    <property type="match status" value="1"/>
</dbReference>
<dbReference type="PANTHER" id="PTHR43861">
    <property type="entry name" value="TRANS-ACONITATE 2-METHYLTRANSFERASE-RELATED"/>
    <property type="match status" value="1"/>
</dbReference>
<gene>
    <name evidence="3" type="ORF">AWB85_19530</name>
</gene>
<comment type="caution">
    <text evidence="3">The sequence shown here is derived from an EMBL/GenBank/DDBJ whole genome shotgun (WGS) entry which is preliminary data.</text>
</comment>
<evidence type="ECO:0000313" key="3">
    <source>
        <dbReference type="EMBL" id="OAT69738.1"/>
    </source>
</evidence>
<dbReference type="Proteomes" id="UP000186919">
    <property type="component" value="Unassembled WGS sequence"/>
</dbReference>
<organism evidence="3 4">
    <name type="scientific">Mycobacteroides immunogenum</name>
    <dbReference type="NCBI Taxonomy" id="83262"/>
    <lineage>
        <taxon>Bacteria</taxon>
        <taxon>Bacillati</taxon>
        <taxon>Actinomycetota</taxon>
        <taxon>Actinomycetes</taxon>
        <taxon>Mycobacteriales</taxon>
        <taxon>Mycobacteriaceae</taxon>
        <taxon>Mycobacteroides</taxon>
    </lineage>
</organism>
<dbReference type="InterPro" id="IPR013216">
    <property type="entry name" value="Methyltransf_11"/>
</dbReference>
<sequence length="252" mass="27222">MGIFTSGKADENRLQTIQDFTDQFTHEGIAACDLPTNADCLEVGAGQGSVALWLTQRFTHGTVVAVDLDTEALEPLAQAQAYLQAVKSDISILDYPAESFDLIHARFVLSHLANRDELVRKFATWLRPGGYLVVTDAYQLPTDSSPHPIVARVFGAYVNYAQSGGMDLQWVRSAPSVFARAGLGDVAHQGRTTYLGGGESDRWAPLIAPFADALVAAGAITEADKTEFFDALQDPTVLDIPQIIITVTGRKP</sequence>
<dbReference type="Gene3D" id="3.40.50.150">
    <property type="entry name" value="Vaccinia Virus protein VP39"/>
    <property type="match status" value="1"/>
</dbReference>
<dbReference type="EMBL" id="LQYE01000003">
    <property type="protein sequence ID" value="OAT69738.1"/>
    <property type="molecule type" value="Genomic_DNA"/>
</dbReference>
<protein>
    <recommendedName>
        <fullName evidence="2">Methyltransferase type 11 domain-containing protein</fullName>
    </recommendedName>
</protein>
<dbReference type="AlphaFoldDB" id="A0A179VCW1"/>